<keyword evidence="2" id="KW-0677">Repeat</keyword>
<protein>
    <submittedName>
        <fullName evidence="4">Wd repeat-containing protein 92-like</fullName>
    </submittedName>
</protein>
<evidence type="ECO:0000313" key="5">
    <source>
        <dbReference type="Proteomes" id="UP000039865"/>
    </source>
</evidence>
<proteinExistence type="predicted"/>
<organism evidence="4 5">
    <name type="scientific">Stylonychia lemnae</name>
    <name type="common">Ciliate</name>
    <dbReference type="NCBI Taxonomy" id="5949"/>
    <lineage>
        <taxon>Eukaryota</taxon>
        <taxon>Sar</taxon>
        <taxon>Alveolata</taxon>
        <taxon>Ciliophora</taxon>
        <taxon>Intramacronucleata</taxon>
        <taxon>Spirotrichea</taxon>
        <taxon>Stichotrichia</taxon>
        <taxon>Sporadotrichida</taxon>
        <taxon>Oxytrichidae</taxon>
        <taxon>Stylonychinae</taxon>
        <taxon>Stylonychia</taxon>
    </lineage>
</organism>
<dbReference type="PROSITE" id="PS50082">
    <property type="entry name" value="WD_REPEATS_2"/>
    <property type="match status" value="1"/>
</dbReference>
<evidence type="ECO:0000256" key="1">
    <source>
        <dbReference type="ARBA" id="ARBA00022574"/>
    </source>
</evidence>
<feature type="repeat" description="WD" evidence="3">
    <location>
        <begin position="131"/>
        <end position="153"/>
    </location>
</feature>
<sequence length="356" mass="39556">MDTTDAPQIIEHASKSLTFTPFDTKWIPCSARFILLGQSPKAQGVFQIYQLNQGKLEIVHDWEKTDGIKNATFKASPVSIRDVATVDYKGMLTIYDIEKGKPKFSVKAHASMANVIDGIGGKGAEYGAPELVTGGTDGCVRVWDPRQEAPVVSLEPAESELIKPDCWAVAFGNSYNQEERCIAAGYDNGDIKLFDLKTNCLRWDSNLQNGICGLEFDRQDINMNKLVVTTLESKFHVFDLKTYHPERGYTGLAELAHKSTIWGVRHLPQNRDLFGTLGGNGSLNIYKYHYPSSRALKDLDGIPYGVTGRLELLNEKTLAQQPIVGYDWNPDKLGLGCMCALDQQVKVIVCTKLNLY</sequence>
<dbReference type="InParanoid" id="A0A077ZST2"/>
<evidence type="ECO:0000256" key="3">
    <source>
        <dbReference type="PROSITE-ProRule" id="PRU00221"/>
    </source>
</evidence>
<dbReference type="InterPro" id="IPR015943">
    <property type="entry name" value="WD40/YVTN_repeat-like_dom_sf"/>
</dbReference>
<dbReference type="OrthoDB" id="10248252at2759"/>
<dbReference type="FunCoup" id="A0A077ZST2">
    <property type="interactions" value="181"/>
</dbReference>
<dbReference type="Proteomes" id="UP000039865">
    <property type="component" value="Unassembled WGS sequence"/>
</dbReference>
<evidence type="ECO:0000256" key="2">
    <source>
        <dbReference type="ARBA" id="ARBA00022737"/>
    </source>
</evidence>
<dbReference type="OMA" id="CLWKYNY"/>
<dbReference type="AlphaFoldDB" id="A0A077ZST2"/>
<name>A0A077ZST2_STYLE</name>
<dbReference type="Pfam" id="PF00400">
    <property type="entry name" value="WD40"/>
    <property type="match status" value="1"/>
</dbReference>
<keyword evidence="1 3" id="KW-0853">WD repeat</keyword>
<dbReference type="EMBL" id="CCKQ01001839">
    <property type="protein sequence ID" value="CDW72943.1"/>
    <property type="molecule type" value="Genomic_DNA"/>
</dbReference>
<dbReference type="SMART" id="SM00320">
    <property type="entry name" value="WD40"/>
    <property type="match status" value="3"/>
</dbReference>
<accession>A0A077ZST2</accession>
<dbReference type="SUPFAM" id="SSF50978">
    <property type="entry name" value="WD40 repeat-like"/>
    <property type="match status" value="1"/>
</dbReference>
<dbReference type="Gene3D" id="2.130.10.10">
    <property type="entry name" value="YVTN repeat-like/Quinoprotein amine dehydrogenase"/>
    <property type="match status" value="1"/>
</dbReference>
<gene>
    <name evidence="4" type="primary">Contig19170.g20331</name>
    <name evidence="4" type="ORF">STYLEM_1911</name>
</gene>
<dbReference type="PANTHER" id="PTHR10971">
    <property type="entry name" value="MRNA EXPORT FACTOR AND BUB3"/>
    <property type="match status" value="1"/>
</dbReference>
<dbReference type="InterPro" id="IPR001680">
    <property type="entry name" value="WD40_rpt"/>
</dbReference>
<keyword evidence="5" id="KW-1185">Reference proteome</keyword>
<reference evidence="4 5" key="1">
    <citation type="submission" date="2014-06" db="EMBL/GenBank/DDBJ databases">
        <authorList>
            <person name="Swart Estienne"/>
        </authorList>
    </citation>
    <scope>NUCLEOTIDE SEQUENCE [LARGE SCALE GENOMIC DNA]</scope>
    <source>
        <strain evidence="4 5">130c</strain>
    </source>
</reference>
<dbReference type="InterPro" id="IPR036322">
    <property type="entry name" value="WD40_repeat_dom_sf"/>
</dbReference>
<evidence type="ECO:0000313" key="4">
    <source>
        <dbReference type="EMBL" id="CDW72943.1"/>
    </source>
</evidence>